<comment type="catalytic activity">
    <reaction evidence="15 17 19">
        <text>(6S)-NADHX + ADP = AMP + phosphate + NADH + H(+)</text>
        <dbReference type="Rhea" id="RHEA:32223"/>
        <dbReference type="ChEBI" id="CHEBI:15378"/>
        <dbReference type="ChEBI" id="CHEBI:43474"/>
        <dbReference type="ChEBI" id="CHEBI:57945"/>
        <dbReference type="ChEBI" id="CHEBI:64074"/>
        <dbReference type="ChEBI" id="CHEBI:456215"/>
        <dbReference type="ChEBI" id="CHEBI:456216"/>
        <dbReference type="EC" id="4.2.1.136"/>
    </reaction>
</comment>
<evidence type="ECO:0000256" key="2">
    <source>
        <dbReference type="ARBA" id="ARBA00000909"/>
    </source>
</evidence>
<comment type="catalytic activity">
    <reaction evidence="2 18 19">
        <text>(6R)-NADPHX = (6S)-NADPHX</text>
        <dbReference type="Rhea" id="RHEA:32227"/>
        <dbReference type="ChEBI" id="CHEBI:64076"/>
        <dbReference type="ChEBI" id="CHEBI:64077"/>
        <dbReference type="EC" id="5.1.99.6"/>
    </reaction>
</comment>
<feature type="binding site" evidence="17">
    <location>
        <position position="465"/>
    </location>
    <ligand>
        <name>AMP</name>
        <dbReference type="ChEBI" id="CHEBI:456215"/>
    </ligand>
</feature>
<evidence type="ECO:0000313" key="22">
    <source>
        <dbReference type="EMBL" id="HJC04570.1"/>
    </source>
</evidence>
<dbReference type="HAMAP" id="MF_01965">
    <property type="entry name" value="NADHX_dehydratase"/>
    <property type="match status" value="1"/>
</dbReference>
<dbReference type="PANTHER" id="PTHR12592">
    <property type="entry name" value="ATP-DEPENDENT (S)-NAD(P)H-HYDRATE DEHYDRATASE FAMILY MEMBER"/>
    <property type="match status" value="1"/>
</dbReference>
<comment type="function">
    <text evidence="14 19">Bifunctional enzyme that catalyzes the epimerization of the S- and R-forms of NAD(P)HX and the dehydration of the S-form of NAD(P)HX at the expense of ADP, which is converted to AMP. This allows the repair of both epimers of NAD(P)HX, a damaged form of NAD(P)H that is a result of enzymatic or heat-dependent hydration.</text>
</comment>
<reference evidence="22" key="2">
    <citation type="submission" date="2021-04" db="EMBL/GenBank/DDBJ databases">
        <authorList>
            <person name="Gilroy R."/>
        </authorList>
    </citation>
    <scope>NUCLEOTIDE SEQUENCE</scope>
    <source>
        <strain evidence="22">CHK180-15479</strain>
    </source>
</reference>
<keyword evidence="7 17" id="KW-0067">ATP-binding</keyword>
<dbReference type="InterPro" id="IPR004443">
    <property type="entry name" value="YjeF_N_dom"/>
</dbReference>
<evidence type="ECO:0000256" key="5">
    <source>
        <dbReference type="ARBA" id="ARBA00022723"/>
    </source>
</evidence>
<dbReference type="InterPro" id="IPR029056">
    <property type="entry name" value="Ribokinase-like"/>
</dbReference>
<dbReference type="GO" id="GO:0005524">
    <property type="term" value="F:ATP binding"/>
    <property type="evidence" value="ECO:0007669"/>
    <property type="project" value="UniProtKB-UniRule"/>
</dbReference>
<evidence type="ECO:0000259" key="20">
    <source>
        <dbReference type="PROSITE" id="PS51383"/>
    </source>
</evidence>
<comment type="subunit">
    <text evidence="17">Homotetramer.</text>
</comment>
<dbReference type="GO" id="GO:0052855">
    <property type="term" value="F:ADP-dependent NAD(P)H-hydrate dehydratase activity"/>
    <property type="evidence" value="ECO:0007669"/>
    <property type="project" value="UniProtKB-UniRule"/>
</dbReference>
<feature type="binding site" evidence="18">
    <location>
        <position position="171"/>
    </location>
    <ligand>
        <name>(6S)-NADPHX</name>
        <dbReference type="ChEBI" id="CHEBI:64076"/>
    </ligand>
</feature>
<dbReference type="InterPro" id="IPR030677">
    <property type="entry name" value="Nnr"/>
</dbReference>
<comment type="caution">
    <text evidence="22">The sequence shown here is derived from an EMBL/GenBank/DDBJ whole genome shotgun (WGS) entry which is preliminary data.</text>
</comment>
<keyword evidence="13" id="KW-0511">Multifunctional enzyme</keyword>
<evidence type="ECO:0000256" key="1">
    <source>
        <dbReference type="ARBA" id="ARBA00000013"/>
    </source>
</evidence>
<dbReference type="PROSITE" id="PS01050">
    <property type="entry name" value="YJEF_C_2"/>
    <property type="match status" value="1"/>
</dbReference>
<evidence type="ECO:0000313" key="23">
    <source>
        <dbReference type="Proteomes" id="UP000823910"/>
    </source>
</evidence>
<comment type="function">
    <text evidence="17">Catalyzes the dehydration of the S-form of NAD(P)HX at the expense of ADP, which is converted to AMP. Together with NAD(P)HX epimerase, which catalyzes the epimerization of the S- and R-forms, the enzyme allows the repair of both epimers of NAD(P)HX, a damaged form of NAD(P)H that is a result of enzymatic or heat-dependent hydration.</text>
</comment>
<keyword evidence="12 17" id="KW-0456">Lyase</keyword>
<feature type="binding site" evidence="17">
    <location>
        <position position="399"/>
    </location>
    <ligand>
        <name>(6S)-NADPHX</name>
        <dbReference type="ChEBI" id="CHEBI:64076"/>
    </ligand>
</feature>
<dbReference type="Pfam" id="PF03853">
    <property type="entry name" value="YjeF_N"/>
    <property type="match status" value="1"/>
</dbReference>
<evidence type="ECO:0000256" key="10">
    <source>
        <dbReference type="ARBA" id="ARBA00023027"/>
    </source>
</evidence>
<dbReference type="GO" id="GO:0110051">
    <property type="term" value="P:metabolite repair"/>
    <property type="evidence" value="ECO:0007669"/>
    <property type="project" value="TreeGrafter"/>
</dbReference>
<evidence type="ECO:0000256" key="18">
    <source>
        <dbReference type="HAMAP-Rule" id="MF_01966"/>
    </source>
</evidence>
<evidence type="ECO:0000256" key="6">
    <source>
        <dbReference type="ARBA" id="ARBA00022741"/>
    </source>
</evidence>
<dbReference type="InterPro" id="IPR036652">
    <property type="entry name" value="YjeF_N_dom_sf"/>
</dbReference>
<evidence type="ECO:0000256" key="11">
    <source>
        <dbReference type="ARBA" id="ARBA00023235"/>
    </source>
</evidence>
<accession>A0A9D2MWP6</accession>
<gene>
    <name evidence="17" type="primary">nnrD</name>
    <name evidence="18" type="synonym">nnrE</name>
    <name evidence="22" type="ORF">H9704_00145</name>
</gene>
<keyword evidence="8 17" id="KW-0521">NADP</keyword>
<keyword evidence="9 18" id="KW-0630">Potassium</keyword>
<comment type="cofactor">
    <cofactor evidence="18 19">
        <name>K(+)</name>
        <dbReference type="ChEBI" id="CHEBI:29103"/>
    </cofactor>
    <text evidence="18 19">Binds 1 potassium ion per subunit.</text>
</comment>
<dbReference type="Gene3D" id="3.40.1190.20">
    <property type="match status" value="1"/>
</dbReference>
<comment type="cofactor">
    <cofactor evidence="17">
        <name>Mg(2+)</name>
        <dbReference type="ChEBI" id="CHEBI:18420"/>
    </cofactor>
</comment>
<evidence type="ECO:0000256" key="12">
    <source>
        <dbReference type="ARBA" id="ARBA00023239"/>
    </source>
</evidence>
<evidence type="ECO:0000256" key="16">
    <source>
        <dbReference type="ARBA" id="ARBA00049209"/>
    </source>
</evidence>
<feature type="binding site" evidence="18">
    <location>
        <position position="150"/>
    </location>
    <ligand>
        <name>(6S)-NADPHX</name>
        <dbReference type="ChEBI" id="CHEBI:64076"/>
    </ligand>
</feature>
<dbReference type="PIRSF" id="PIRSF017184">
    <property type="entry name" value="Nnr"/>
    <property type="match status" value="1"/>
</dbReference>
<dbReference type="EC" id="5.1.99.6" evidence="19"/>
<dbReference type="GO" id="GO:0046872">
    <property type="term" value="F:metal ion binding"/>
    <property type="evidence" value="ECO:0007669"/>
    <property type="project" value="UniProtKB-UniRule"/>
</dbReference>
<dbReference type="EMBL" id="DWWT01000001">
    <property type="protein sequence ID" value="HJC04570.1"/>
    <property type="molecule type" value="Genomic_DNA"/>
</dbReference>
<evidence type="ECO:0000256" key="8">
    <source>
        <dbReference type="ARBA" id="ARBA00022857"/>
    </source>
</evidence>
<proteinExistence type="inferred from homology"/>
<dbReference type="PROSITE" id="PS51385">
    <property type="entry name" value="YJEF_N"/>
    <property type="match status" value="1"/>
</dbReference>
<comment type="similarity">
    <text evidence="17">Belongs to the NnrD/CARKD family.</text>
</comment>
<dbReference type="HAMAP" id="MF_01966">
    <property type="entry name" value="NADHX_epimerase"/>
    <property type="match status" value="1"/>
</dbReference>
<dbReference type="Pfam" id="PF01256">
    <property type="entry name" value="Carb_kinase"/>
    <property type="match status" value="1"/>
</dbReference>
<evidence type="ECO:0000256" key="15">
    <source>
        <dbReference type="ARBA" id="ARBA00048238"/>
    </source>
</evidence>
<dbReference type="GO" id="GO:0052856">
    <property type="term" value="F:NAD(P)HX epimerase activity"/>
    <property type="evidence" value="ECO:0007669"/>
    <property type="project" value="UniProtKB-UniRule"/>
</dbReference>
<feature type="binding site" evidence="17">
    <location>
        <position position="277"/>
    </location>
    <ligand>
        <name>(6S)-NADPHX</name>
        <dbReference type="ChEBI" id="CHEBI:64076"/>
    </ligand>
</feature>
<evidence type="ECO:0000256" key="4">
    <source>
        <dbReference type="ARBA" id="ARBA00009524"/>
    </source>
</evidence>
<evidence type="ECO:0000256" key="13">
    <source>
        <dbReference type="ARBA" id="ARBA00023268"/>
    </source>
</evidence>
<evidence type="ECO:0000256" key="14">
    <source>
        <dbReference type="ARBA" id="ARBA00025153"/>
    </source>
</evidence>
<sequence length="527" mass="55977">MRRLVTGKRAKEIDAYTMKEIGIPSMVLMERAALGVARAVKERFPAWNTGGMAQRRRPEGPAVVAVCGTGNNGADGVAAARMLRLAGFDACAAIIGDAGRGTEEFQKQLKIADRVGVPILGWQEIGNRPWDAVIDAVFGVGLSREIEGDYRLCLEAMNSLSPIPGLRVAVDIPSGIHADTGRVMGTAFRADLTVTFGWEKQGTLLYPGREYAGNVRVEDIGFPEEAMERAAGEEERKAAFTYGPEDLAGVPARRAYSNKGSFGRVLVVAGSKGMCGAAYLSALGAYRCGAGLVKILTVEENRPVLQNLLPEAILALYDPETINRDKEGFRTFMEEQTSWADVVVLGPGLGAGPCVEYLAETILTSAFVPVIIDADALNAIAAHPYLTSYYTENIIITPHLGEMSRLTGKSIKEIQADLPSAASEYAARYGITCVLKDAATVAAGRDGDLYINSSGCSAMAKAGSGDVLTGIIAGLIAIGTEEEQAAFLGVYIHGLAGERAGRDSHSMLASELADALRDVLPDGRKEQ</sequence>
<dbReference type="AlphaFoldDB" id="A0A9D2MWP6"/>
<organism evidence="22 23">
    <name type="scientific">Candidatus Enterocloster excrementipullorum</name>
    <dbReference type="NCBI Taxonomy" id="2838559"/>
    <lineage>
        <taxon>Bacteria</taxon>
        <taxon>Bacillati</taxon>
        <taxon>Bacillota</taxon>
        <taxon>Clostridia</taxon>
        <taxon>Lachnospirales</taxon>
        <taxon>Lachnospiraceae</taxon>
        <taxon>Enterocloster</taxon>
    </lineage>
</organism>
<dbReference type="NCBIfam" id="TIGR00196">
    <property type="entry name" value="yjeF_cterm"/>
    <property type="match status" value="1"/>
</dbReference>
<keyword evidence="10 17" id="KW-0520">NAD</keyword>
<feature type="binding site" evidence="18">
    <location>
        <begin position="71"/>
        <end position="75"/>
    </location>
    <ligand>
        <name>(6S)-NADPHX</name>
        <dbReference type="ChEBI" id="CHEBI:64076"/>
    </ligand>
</feature>
<name>A0A9D2MWP6_9FIRM</name>
<feature type="binding site" evidence="17">
    <location>
        <position position="348"/>
    </location>
    <ligand>
        <name>(6S)-NADPHX</name>
        <dbReference type="ChEBI" id="CHEBI:64076"/>
    </ligand>
</feature>
<comment type="function">
    <text evidence="18">Catalyzes the epimerization of the S- and R-forms of NAD(P)HX, a damaged form of NAD(P)H that is a result of enzymatic or heat-dependent hydration. This is a prerequisite for the S-specific NAD(P)H-hydrate dehydratase to allow the repair of both epimers of NAD(P)HX.</text>
</comment>
<dbReference type="SUPFAM" id="SSF53613">
    <property type="entry name" value="Ribokinase-like"/>
    <property type="match status" value="1"/>
</dbReference>
<comment type="similarity">
    <text evidence="4 19">In the C-terminal section; belongs to the NnrD/CARKD family.</text>
</comment>
<feature type="binding site" evidence="18">
    <location>
        <position position="72"/>
    </location>
    <ligand>
        <name>K(+)</name>
        <dbReference type="ChEBI" id="CHEBI:29103"/>
    </ligand>
</feature>
<evidence type="ECO:0000256" key="19">
    <source>
        <dbReference type="PIRNR" id="PIRNR017184"/>
    </source>
</evidence>
<feature type="binding site" evidence="18">
    <location>
        <begin position="139"/>
        <end position="145"/>
    </location>
    <ligand>
        <name>(6S)-NADPHX</name>
        <dbReference type="ChEBI" id="CHEBI:64076"/>
    </ligand>
</feature>
<dbReference type="PANTHER" id="PTHR12592:SF0">
    <property type="entry name" value="ATP-DEPENDENT (S)-NAD(P)H-HYDRATE DEHYDRATASE"/>
    <property type="match status" value="1"/>
</dbReference>
<dbReference type="InterPro" id="IPR000631">
    <property type="entry name" value="CARKD"/>
</dbReference>
<feature type="binding site" evidence="17">
    <location>
        <position position="466"/>
    </location>
    <ligand>
        <name>(6S)-NADPHX</name>
        <dbReference type="ChEBI" id="CHEBI:64076"/>
    </ligand>
</feature>
<dbReference type="GO" id="GO:0046496">
    <property type="term" value="P:nicotinamide nucleotide metabolic process"/>
    <property type="evidence" value="ECO:0007669"/>
    <property type="project" value="UniProtKB-UniRule"/>
</dbReference>
<keyword evidence="5 18" id="KW-0479">Metal-binding</keyword>
<evidence type="ECO:0000256" key="7">
    <source>
        <dbReference type="ARBA" id="ARBA00022840"/>
    </source>
</evidence>
<dbReference type="SUPFAM" id="SSF64153">
    <property type="entry name" value="YjeF N-terminal domain-like"/>
    <property type="match status" value="1"/>
</dbReference>
<feature type="domain" description="YjeF C-terminal" evidence="20">
    <location>
        <begin position="242"/>
        <end position="523"/>
    </location>
</feature>
<comment type="catalytic activity">
    <reaction evidence="16 17 19">
        <text>(6S)-NADPHX + ADP = AMP + phosphate + NADPH + H(+)</text>
        <dbReference type="Rhea" id="RHEA:32235"/>
        <dbReference type="ChEBI" id="CHEBI:15378"/>
        <dbReference type="ChEBI" id="CHEBI:43474"/>
        <dbReference type="ChEBI" id="CHEBI:57783"/>
        <dbReference type="ChEBI" id="CHEBI:64076"/>
        <dbReference type="ChEBI" id="CHEBI:456215"/>
        <dbReference type="ChEBI" id="CHEBI:456216"/>
        <dbReference type="EC" id="4.2.1.136"/>
    </reaction>
</comment>
<feature type="binding site" evidence="17">
    <location>
        <begin position="436"/>
        <end position="440"/>
    </location>
    <ligand>
        <name>AMP</name>
        <dbReference type="ChEBI" id="CHEBI:456215"/>
    </ligand>
</feature>
<dbReference type="EC" id="4.2.1.136" evidence="19"/>
<comment type="similarity">
    <text evidence="3 19">In the N-terminal section; belongs to the NnrE/AIBP family.</text>
</comment>
<dbReference type="Gene3D" id="3.40.50.10260">
    <property type="entry name" value="YjeF N-terminal domain"/>
    <property type="match status" value="1"/>
</dbReference>
<feature type="binding site" evidence="18">
    <location>
        <position position="135"/>
    </location>
    <ligand>
        <name>K(+)</name>
        <dbReference type="ChEBI" id="CHEBI:29103"/>
    </ligand>
</feature>
<dbReference type="NCBIfam" id="TIGR00197">
    <property type="entry name" value="yjeF_nterm"/>
    <property type="match status" value="1"/>
</dbReference>
<evidence type="ECO:0000256" key="9">
    <source>
        <dbReference type="ARBA" id="ARBA00022958"/>
    </source>
</evidence>
<feature type="domain" description="YjeF N-terminal" evidence="21">
    <location>
        <begin position="10"/>
        <end position="228"/>
    </location>
</feature>
<keyword evidence="11 18" id="KW-0413">Isomerase</keyword>
<feature type="binding site" evidence="18">
    <location>
        <position position="174"/>
    </location>
    <ligand>
        <name>K(+)</name>
        <dbReference type="ChEBI" id="CHEBI:29103"/>
    </ligand>
</feature>
<keyword evidence="6 17" id="KW-0547">Nucleotide-binding</keyword>
<protein>
    <recommendedName>
        <fullName evidence="19">Bifunctional NAD(P)H-hydrate repair enzyme</fullName>
    </recommendedName>
    <alternativeName>
        <fullName evidence="19">Nicotinamide nucleotide repair protein</fullName>
    </alternativeName>
    <domain>
        <recommendedName>
            <fullName evidence="19">ADP-dependent (S)-NAD(P)H-hydrate dehydratase</fullName>
            <ecNumber evidence="19">4.2.1.136</ecNumber>
        </recommendedName>
        <alternativeName>
            <fullName evidence="19">ADP-dependent NAD(P)HX dehydratase</fullName>
        </alternativeName>
    </domain>
    <domain>
        <recommendedName>
            <fullName evidence="19">NAD(P)H-hydrate epimerase</fullName>
            <ecNumber evidence="19">5.1.99.6</ecNumber>
        </recommendedName>
    </domain>
</protein>
<comment type="similarity">
    <text evidence="18">Belongs to the NnrE/AIBP family.</text>
</comment>
<dbReference type="CDD" id="cd01171">
    <property type="entry name" value="YXKO-related"/>
    <property type="match status" value="1"/>
</dbReference>
<evidence type="ECO:0000256" key="3">
    <source>
        <dbReference type="ARBA" id="ARBA00006001"/>
    </source>
</evidence>
<dbReference type="Proteomes" id="UP000823910">
    <property type="component" value="Unassembled WGS sequence"/>
</dbReference>
<evidence type="ECO:0000256" key="17">
    <source>
        <dbReference type="HAMAP-Rule" id="MF_01965"/>
    </source>
</evidence>
<dbReference type="PROSITE" id="PS51383">
    <property type="entry name" value="YJEF_C_3"/>
    <property type="match status" value="1"/>
</dbReference>
<reference evidence="22" key="1">
    <citation type="journal article" date="2021" name="PeerJ">
        <title>Extensive microbial diversity within the chicken gut microbiome revealed by metagenomics and culture.</title>
        <authorList>
            <person name="Gilroy R."/>
            <person name="Ravi A."/>
            <person name="Getino M."/>
            <person name="Pursley I."/>
            <person name="Horton D.L."/>
            <person name="Alikhan N.F."/>
            <person name="Baker D."/>
            <person name="Gharbi K."/>
            <person name="Hall N."/>
            <person name="Watson M."/>
            <person name="Adriaenssens E.M."/>
            <person name="Foster-Nyarko E."/>
            <person name="Jarju S."/>
            <person name="Secka A."/>
            <person name="Antonio M."/>
            <person name="Oren A."/>
            <person name="Chaudhuri R.R."/>
            <person name="La Ragione R."/>
            <person name="Hildebrand F."/>
            <person name="Pallen M.J."/>
        </authorList>
    </citation>
    <scope>NUCLEOTIDE SEQUENCE</scope>
    <source>
        <strain evidence="22">CHK180-15479</strain>
    </source>
</reference>
<evidence type="ECO:0000259" key="21">
    <source>
        <dbReference type="PROSITE" id="PS51385"/>
    </source>
</evidence>
<comment type="catalytic activity">
    <reaction evidence="1 18 19">
        <text>(6R)-NADHX = (6S)-NADHX</text>
        <dbReference type="Rhea" id="RHEA:32215"/>
        <dbReference type="ChEBI" id="CHEBI:64074"/>
        <dbReference type="ChEBI" id="CHEBI:64075"/>
        <dbReference type="EC" id="5.1.99.6"/>
    </reaction>
</comment>
<dbReference type="InterPro" id="IPR017953">
    <property type="entry name" value="Carbohydrate_kinase_pred_CS"/>
</dbReference>